<keyword evidence="4" id="KW-1185">Reference proteome</keyword>
<gene>
    <name evidence="5" type="primary">LOC108737364</name>
</gene>
<dbReference type="OrthoDB" id="2161379at2759"/>
<keyword evidence="1 3" id="KW-0853">WD repeat</keyword>
<dbReference type="InterPro" id="IPR015943">
    <property type="entry name" value="WD40/YVTN_repeat-like_dom_sf"/>
</dbReference>
<evidence type="ECO:0000313" key="5">
    <source>
        <dbReference type="RefSeq" id="XP_025829541.1"/>
    </source>
</evidence>
<dbReference type="RefSeq" id="XP_025829541.1">
    <property type="nucleotide sequence ID" value="XM_025973756.1"/>
</dbReference>
<dbReference type="InParanoid" id="A0A7F5QWN0"/>
<keyword evidence="2" id="KW-0677">Repeat</keyword>
<sequence length="153" mass="17134">MSCALIKHQGCVDRIRCTKLNNTDVAASWSELGGHQEEGFGMDWSSIAPGFLVTGDCRRNLHIWRPAEGGKWNVNQMPLIGHTDSVEDIQLSPNEESVLASCSVDKSIRIWDIRAPPSKACMLSNDRAHESDVNIINWNRKEPFIVRSKFNAT</sequence>
<protein>
    <submittedName>
        <fullName evidence="5">Glutamate-rich WD repeat-containing protein 1-like</fullName>
    </submittedName>
</protein>
<dbReference type="PROSITE" id="PS50294">
    <property type="entry name" value="WD_REPEATS_REGION"/>
    <property type="match status" value="1"/>
</dbReference>
<dbReference type="SUPFAM" id="SSF50978">
    <property type="entry name" value="WD40 repeat-like"/>
    <property type="match status" value="1"/>
</dbReference>
<dbReference type="InterPro" id="IPR019775">
    <property type="entry name" value="WD40_repeat_CS"/>
</dbReference>
<dbReference type="SMART" id="SM00320">
    <property type="entry name" value="WD40"/>
    <property type="match status" value="2"/>
</dbReference>
<dbReference type="Pfam" id="PF00400">
    <property type="entry name" value="WD40"/>
    <property type="match status" value="1"/>
</dbReference>
<evidence type="ECO:0000313" key="4">
    <source>
        <dbReference type="Proteomes" id="UP000192223"/>
    </source>
</evidence>
<accession>A0A7F5QWN0</accession>
<dbReference type="Proteomes" id="UP000192223">
    <property type="component" value="Unplaced"/>
</dbReference>
<feature type="repeat" description="WD" evidence="3">
    <location>
        <begin position="79"/>
        <end position="114"/>
    </location>
</feature>
<dbReference type="InterPro" id="IPR051972">
    <property type="entry name" value="Glutamate-rich_WD_repeat"/>
</dbReference>
<dbReference type="PANTHER" id="PTHR45903:SF1">
    <property type="entry name" value="GLUTAMATE-RICH WD REPEAT-CONTAINING PROTEIN 1"/>
    <property type="match status" value="1"/>
</dbReference>
<dbReference type="KEGG" id="apln:108737364"/>
<dbReference type="GeneID" id="108737364"/>
<dbReference type="GO" id="GO:0042254">
    <property type="term" value="P:ribosome biogenesis"/>
    <property type="evidence" value="ECO:0007669"/>
    <property type="project" value="TreeGrafter"/>
</dbReference>
<evidence type="ECO:0000256" key="2">
    <source>
        <dbReference type="ARBA" id="ARBA00022737"/>
    </source>
</evidence>
<evidence type="ECO:0000256" key="3">
    <source>
        <dbReference type="PROSITE-ProRule" id="PRU00221"/>
    </source>
</evidence>
<dbReference type="Gene3D" id="2.130.10.10">
    <property type="entry name" value="YVTN repeat-like/Quinoprotein amine dehydrogenase"/>
    <property type="match status" value="1"/>
</dbReference>
<organism evidence="4 5">
    <name type="scientific">Agrilus planipennis</name>
    <name type="common">Emerald ash borer</name>
    <name type="synonym">Agrilus marcopoli</name>
    <dbReference type="NCBI Taxonomy" id="224129"/>
    <lineage>
        <taxon>Eukaryota</taxon>
        <taxon>Metazoa</taxon>
        <taxon>Ecdysozoa</taxon>
        <taxon>Arthropoda</taxon>
        <taxon>Hexapoda</taxon>
        <taxon>Insecta</taxon>
        <taxon>Pterygota</taxon>
        <taxon>Neoptera</taxon>
        <taxon>Endopterygota</taxon>
        <taxon>Coleoptera</taxon>
        <taxon>Polyphaga</taxon>
        <taxon>Elateriformia</taxon>
        <taxon>Buprestoidea</taxon>
        <taxon>Buprestidae</taxon>
        <taxon>Agrilinae</taxon>
        <taxon>Agrilus</taxon>
    </lineage>
</organism>
<proteinExistence type="predicted"/>
<dbReference type="GO" id="GO:0005730">
    <property type="term" value="C:nucleolus"/>
    <property type="evidence" value="ECO:0007669"/>
    <property type="project" value="TreeGrafter"/>
</dbReference>
<dbReference type="PANTHER" id="PTHR45903">
    <property type="entry name" value="GLUTAMATE-RICH WD REPEAT-CONTAINING PROTEIN 1"/>
    <property type="match status" value="1"/>
</dbReference>
<dbReference type="PROSITE" id="PS00678">
    <property type="entry name" value="WD_REPEATS_1"/>
    <property type="match status" value="1"/>
</dbReference>
<evidence type="ECO:0000256" key="1">
    <source>
        <dbReference type="ARBA" id="ARBA00022574"/>
    </source>
</evidence>
<dbReference type="AlphaFoldDB" id="A0A7F5QWN0"/>
<name>A0A7F5QWN0_AGRPL</name>
<dbReference type="InterPro" id="IPR001680">
    <property type="entry name" value="WD40_rpt"/>
</dbReference>
<dbReference type="InterPro" id="IPR036322">
    <property type="entry name" value="WD40_repeat_dom_sf"/>
</dbReference>
<reference evidence="5" key="1">
    <citation type="submission" date="2025-08" db="UniProtKB">
        <authorList>
            <consortium name="RefSeq"/>
        </authorList>
    </citation>
    <scope>IDENTIFICATION</scope>
    <source>
        <tissue evidence="5">Entire body</tissue>
    </source>
</reference>
<dbReference type="PROSITE" id="PS50082">
    <property type="entry name" value="WD_REPEATS_2"/>
    <property type="match status" value="1"/>
</dbReference>